<organism evidence="1 2">
    <name type="scientific">Dyella acidiphila</name>
    <dbReference type="NCBI Taxonomy" id="2775866"/>
    <lineage>
        <taxon>Bacteria</taxon>
        <taxon>Pseudomonadati</taxon>
        <taxon>Pseudomonadota</taxon>
        <taxon>Gammaproteobacteria</taxon>
        <taxon>Lysobacterales</taxon>
        <taxon>Rhodanobacteraceae</taxon>
        <taxon>Dyella</taxon>
    </lineage>
</organism>
<name>A0ABR9GCY3_9GAMM</name>
<comment type="caution">
    <text evidence="1">The sequence shown here is derived from an EMBL/GenBank/DDBJ whole genome shotgun (WGS) entry which is preliminary data.</text>
</comment>
<accession>A0ABR9GCY3</accession>
<dbReference type="Proteomes" id="UP000651010">
    <property type="component" value="Unassembled WGS sequence"/>
</dbReference>
<keyword evidence="2" id="KW-1185">Reference proteome</keyword>
<protein>
    <submittedName>
        <fullName evidence="1">Uncharacterized protein</fullName>
    </submittedName>
</protein>
<dbReference type="RefSeq" id="WP_192556737.1">
    <property type="nucleotide sequence ID" value="NZ_JACZZA010000010.1"/>
</dbReference>
<proteinExistence type="predicted"/>
<dbReference type="EMBL" id="JACZZA010000010">
    <property type="protein sequence ID" value="MBE1161899.1"/>
    <property type="molecule type" value="Genomic_DNA"/>
</dbReference>
<reference evidence="1 2" key="1">
    <citation type="submission" date="2020-09" db="EMBL/GenBank/DDBJ databases">
        <title>Dyella sp. 7MK23 isolated from forest soil.</title>
        <authorList>
            <person name="Fu J."/>
        </authorList>
    </citation>
    <scope>NUCLEOTIDE SEQUENCE [LARGE SCALE GENOMIC DNA]</scope>
    <source>
        <strain evidence="1 2">7MK23</strain>
    </source>
</reference>
<evidence type="ECO:0000313" key="2">
    <source>
        <dbReference type="Proteomes" id="UP000651010"/>
    </source>
</evidence>
<gene>
    <name evidence="1" type="ORF">IGX34_16065</name>
</gene>
<sequence length="150" mass="16728">MSGSFTVDTSSAIKGGVYSSPTGDREFSVPIYCYTGSQQDDIDSQLSAKKLNGHWVSANTGTPFDANEHFRVIEFNGTNWRGIATTYDQNIGEEDFRQRIFQYCLLETNGTQILCGHLGVMTLAKPSTNIMYDVLTILKSVEFVKQYNSK</sequence>
<evidence type="ECO:0000313" key="1">
    <source>
        <dbReference type="EMBL" id="MBE1161899.1"/>
    </source>
</evidence>